<dbReference type="Pfam" id="PF23539">
    <property type="entry name" value="DUF7134"/>
    <property type="match status" value="1"/>
</dbReference>
<dbReference type="InterPro" id="IPR050482">
    <property type="entry name" value="Sensor_HK_TwoCompSys"/>
</dbReference>
<dbReference type="PANTHER" id="PTHR24421:SF10">
    <property type="entry name" value="NITRATE_NITRITE SENSOR PROTEIN NARQ"/>
    <property type="match status" value="1"/>
</dbReference>
<keyword evidence="3" id="KW-0597">Phosphoprotein</keyword>
<dbReference type="GO" id="GO:0046983">
    <property type="term" value="F:protein dimerization activity"/>
    <property type="evidence" value="ECO:0007669"/>
    <property type="project" value="InterPro"/>
</dbReference>
<dbReference type="GO" id="GO:0016020">
    <property type="term" value="C:membrane"/>
    <property type="evidence" value="ECO:0007669"/>
    <property type="project" value="InterPro"/>
</dbReference>
<keyword evidence="6 12" id="KW-0418">Kinase</keyword>
<evidence type="ECO:0000256" key="1">
    <source>
        <dbReference type="ARBA" id="ARBA00000085"/>
    </source>
</evidence>
<protein>
    <recommendedName>
        <fullName evidence="2">histidine kinase</fullName>
        <ecNumber evidence="2">2.7.13.3</ecNumber>
    </recommendedName>
</protein>
<keyword evidence="7" id="KW-0067">ATP-binding</keyword>
<dbReference type="GO" id="GO:0000155">
    <property type="term" value="F:phosphorelay sensor kinase activity"/>
    <property type="evidence" value="ECO:0007669"/>
    <property type="project" value="InterPro"/>
</dbReference>
<keyword evidence="8" id="KW-0902">Two-component regulatory system</keyword>
<keyword evidence="13" id="KW-1185">Reference proteome</keyword>
<dbReference type="CDD" id="cd16917">
    <property type="entry name" value="HATPase_UhpB-NarQ-NarX-like"/>
    <property type="match status" value="1"/>
</dbReference>
<evidence type="ECO:0000256" key="2">
    <source>
        <dbReference type="ARBA" id="ARBA00012438"/>
    </source>
</evidence>
<dbReference type="PANTHER" id="PTHR24421">
    <property type="entry name" value="NITRATE/NITRITE SENSOR PROTEIN NARX-RELATED"/>
    <property type="match status" value="1"/>
</dbReference>
<keyword evidence="9" id="KW-0812">Transmembrane</keyword>
<feature type="transmembrane region" description="Helical" evidence="9">
    <location>
        <begin position="42"/>
        <end position="58"/>
    </location>
</feature>
<dbReference type="Gene3D" id="1.20.5.1930">
    <property type="match status" value="1"/>
</dbReference>
<dbReference type="EMBL" id="JANYMP010000032">
    <property type="protein sequence ID" value="MCS7483434.1"/>
    <property type="molecule type" value="Genomic_DNA"/>
</dbReference>
<dbReference type="RefSeq" id="WP_259628937.1">
    <property type="nucleotide sequence ID" value="NZ_JANYMP010000032.1"/>
</dbReference>
<evidence type="ECO:0000259" key="10">
    <source>
        <dbReference type="Pfam" id="PF07730"/>
    </source>
</evidence>
<dbReference type="AlphaFoldDB" id="A0A9X3A539"/>
<sequence length="387" mass="41766">MQRFRAVTRRHPTVVDTLFAVVLYLLTAPFHGPPWEQHVPRSPALLLLLALSFAVLAVRRRWPLWTLVLTSLGVVPAVAFGFDVEPFLVPVVIATYTVAVRTDRWTALRTAVPTAVFVVVVVVLLTPAPGFNWESIGRFAWIGMAAAIGDAVRSRRATIAAIEERAVRAEQTREEEARRRVAEERLHIARELHDVVAHHIAVINVQAGVAGHLITAQPEAAAEALGHVRRSSRAVLDELSGLLGVLRRPEESDTPTEPAPGLAQLDELVDAFRASGLDLETTLTGEVHDLPATVDLVAYRVVQEALTNAHRHGTDTARLSVVHTPSEIILEVTNALAARPHTGGSGLGLVGMRERAGAVGGTIEAGIGADGRFHVRATLPLKLGKKP</sequence>
<accession>A0A9X3A539</accession>
<evidence type="ECO:0000256" key="7">
    <source>
        <dbReference type="ARBA" id="ARBA00022840"/>
    </source>
</evidence>
<evidence type="ECO:0000256" key="6">
    <source>
        <dbReference type="ARBA" id="ARBA00022777"/>
    </source>
</evidence>
<keyword evidence="5" id="KW-0547">Nucleotide-binding</keyword>
<dbReference type="InterPro" id="IPR011712">
    <property type="entry name" value="Sig_transdc_His_kin_sub3_dim/P"/>
</dbReference>
<gene>
    <name evidence="12" type="ORF">NZH93_41870</name>
</gene>
<dbReference type="Pfam" id="PF07730">
    <property type="entry name" value="HisKA_3"/>
    <property type="match status" value="1"/>
</dbReference>
<dbReference type="EC" id="2.7.13.3" evidence="2"/>
<evidence type="ECO:0000313" key="12">
    <source>
        <dbReference type="EMBL" id="MCS7483434.1"/>
    </source>
</evidence>
<feature type="transmembrane region" description="Helical" evidence="9">
    <location>
        <begin position="12"/>
        <end position="30"/>
    </location>
</feature>
<name>A0A9X3A539_9PSEU</name>
<dbReference type="SUPFAM" id="SSF55874">
    <property type="entry name" value="ATPase domain of HSP90 chaperone/DNA topoisomerase II/histidine kinase"/>
    <property type="match status" value="1"/>
</dbReference>
<comment type="catalytic activity">
    <reaction evidence="1">
        <text>ATP + protein L-histidine = ADP + protein N-phospho-L-histidine.</text>
        <dbReference type="EC" id="2.7.13.3"/>
    </reaction>
</comment>
<keyword evidence="4" id="KW-0808">Transferase</keyword>
<dbReference type="Gene3D" id="3.30.565.10">
    <property type="entry name" value="Histidine kinase-like ATPase, C-terminal domain"/>
    <property type="match status" value="1"/>
</dbReference>
<dbReference type="InterPro" id="IPR036890">
    <property type="entry name" value="HATPase_C_sf"/>
</dbReference>
<feature type="domain" description="Signal transduction histidine kinase subgroup 3 dimerisation and phosphoacceptor" evidence="10">
    <location>
        <begin position="184"/>
        <end position="250"/>
    </location>
</feature>
<feature type="transmembrane region" description="Helical" evidence="9">
    <location>
        <begin position="111"/>
        <end position="131"/>
    </location>
</feature>
<comment type="caution">
    <text evidence="12">The sequence shown here is derived from an EMBL/GenBank/DDBJ whole genome shotgun (WGS) entry which is preliminary data.</text>
</comment>
<evidence type="ECO:0000256" key="8">
    <source>
        <dbReference type="ARBA" id="ARBA00023012"/>
    </source>
</evidence>
<evidence type="ECO:0000259" key="11">
    <source>
        <dbReference type="Pfam" id="PF23539"/>
    </source>
</evidence>
<keyword evidence="9" id="KW-0472">Membrane</keyword>
<feature type="transmembrane region" description="Helical" evidence="9">
    <location>
        <begin position="65"/>
        <end position="82"/>
    </location>
</feature>
<dbReference type="GO" id="GO:0005524">
    <property type="term" value="F:ATP binding"/>
    <property type="evidence" value="ECO:0007669"/>
    <property type="project" value="UniProtKB-KW"/>
</dbReference>
<feature type="domain" description="DUF7134" evidence="11">
    <location>
        <begin position="5"/>
        <end position="156"/>
    </location>
</feature>
<evidence type="ECO:0000256" key="9">
    <source>
        <dbReference type="SAM" id="Phobius"/>
    </source>
</evidence>
<evidence type="ECO:0000256" key="5">
    <source>
        <dbReference type="ARBA" id="ARBA00022741"/>
    </source>
</evidence>
<keyword evidence="9" id="KW-1133">Transmembrane helix</keyword>
<reference evidence="12" key="1">
    <citation type="submission" date="2022-08" db="EMBL/GenBank/DDBJ databases">
        <authorList>
            <person name="Tistechok S."/>
            <person name="Samborskyy M."/>
            <person name="Roman I."/>
        </authorList>
    </citation>
    <scope>NUCLEOTIDE SEQUENCE</scope>
    <source>
        <strain evidence="12">DSM 103496</strain>
    </source>
</reference>
<proteinExistence type="predicted"/>
<evidence type="ECO:0000256" key="3">
    <source>
        <dbReference type="ARBA" id="ARBA00022553"/>
    </source>
</evidence>
<dbReference type="Proteomes" id="UP001141259">
    <property type="component" value="Unassembled WGS sequence"/>
</dbReference>
<evidence type="ECO:0000256" key="4">
    <source>
        <dbReference type="ARBA" id="ARBA00022679"/>
    </source>
</evidence>
<dbReference type="InterPro" id="IPR055558">
    <property type="entry name" value="DUF7134"/>
</dbReference>
<evidence type="ECO:0000313" key="13">
    <source>
        <dbReference type="Proteomes" id="UP001141259"/>
    </source>
</evidence>
<organism evidence="12 13">
    <name type="scientific">Umezawaea endophytica</name>
    <dbReference type="NCBI Taxonomy" id="1654476"/>
    <lineage>
        <taxon>Bacteria</taxon>
        <taxon>Bacillati</taxon>
        <taxon>Actinomycetota</taxon>
        <taxon>Actinomycetes</taxon>
        <taxon>Pseudonocardiales</taxon>
        <taxon>Pseudonocardiaceae</taxon>
        <taxon>Umezawaea</taxon>
    </lineage>
</organism>